<dbReference type="Pfam" id="PF10676">
    <property type="entry name" value="gerPA"/>
    <property type="match status" value="1"/>
</dbReference>
<organism evidence="1 2">
    <name type="scientific">Paenibacillus macerans</name>
    <name type="common">Bacillus macerans</name>
    <dbReference type="NCBI Taxonomy" id="44252"/>
    <lineage>
        <taxon>Bacteria</taxon>
        <taxon>Bacillati</taxon>
        <taxon>Bacillota</taxon>
        <taxon>Bacilli</taxon>
        <taxon>Bacillales</taxon>
        <taxon>Paenibacillaceae</taxon>
        <taxon>Paenibacillus</taxon>
    </lineage>
</organism>
<gene>
    <name evidence="1" type="ORF">DJ90_6415</name>
</gene>
<comment type="caution">
    <text evidence="1">The sequence shown here is derived from an EMBL/GenBank/DDBJ whole genome shotgun (WGS) entry which is preliminary data.</text>
</comment>
<protein>
    <submittedName>
        <fullName evidence="1">Putative spore germination protein gerPF</fullName>
    </submittedName>
</protein>
<dbReference type="OrthoDB" id="2691926at2"/>
<dbReference type="Proteomes" id="UP000029278">
    <property type="component" value="Unassembled WGS sequence"/>
</dbReference>
<keyword evidence="2" id="KW-1185">Reference proteome</keyword>
<dbReference type="PANTHER" id="PTHR37808:SF3">
    <property type="entry name" value="SPORE GERMINATION PROTEIN GERPA-RELATED"/>
    <property type="match status" value="1"/>
</dbReference>
<proteinExistence type="predicted"/>
<dbReference type="GeneID" id="77007238"/>
<name>A0A090ZLE3_PAEMA</name>
<dbReference type="InterPro" id="IPR019618">
    <property type="entry name" value="Spore_germination_GerPA"/>
</dbReference>
<dbReference type="RefSeq" id="WP_036622978.1">
    <property type="nucleotide sequence ID" value="NZ_BOSD01000012.1"/>
</dbReference>
<reference evidence="1 2" key="1">
    <citation type="submission" date="2014-04" db="EMBL/GenBank/DDBJ databases">
        <authorList>
            <person name="Bishop-Lilly K.A."/>
            <person name="Broomall S.M."/>
            <person name="Chain P.S."/>
            <person name="Chertkov O."/>
            <person name="Coyne S.R."/>
            <person name="Daligault H.E."/>
            <person name="Davenport K.W."/>
            <person name="Erkkila T."/>
            <person name="Frey K.G."/>
            <person name="Gibbons H.S."/>
            <person name="Gu W."/>
            <person name="Jaissle J."/>
            <person name="Johnson S.L."/>
            <person name="Koroleva G.I."/>
            <person name="Ladner J.T."/>
            <person name="Lo C.-C."/>
            <person name="Minogue T.D."/>
            <person name="Munk C."/>
            <person name="Palacios G.F."/>
            <person name="Redden C.L."/>
            <person name="Rosenzweig C.N."/>
            <person name="Scholz M.B."/>
            <person name="Teshima H."/>
            <person name="Xu Y."/>
        </authorList>
    </citation>
    <scope>NUCLEOTIDE SEQUENCE [LARGE SCALE GENOMIC DNA]</scope>
    <source>
        <strain evidence="1 2">8244</strain>
    </source>
</reference>
<dbReference type="HOGENOM" id="CLU_173188_1_1_9"/>
<dbReference type="PANTHER" id="PTHR37808">
    <property type="entry name" value="SPORE GERMINATION PROTEIN-LIKE PROTEIN YDZR-RELATED"/>
    <property type="match status" value="1"/>
</dbReference>
<dbReference type="EMBL" id="JMQA01000009">
    <property type="protein sequence ID" value="KFN11447.1"/>
    <property type="molecule type" value="Genomic_DNA"/>
</dbReference>
<evidence type="ECO:0000313" key="2">
    <source>
        <dbReference type="Proteomes" id="UP000029278"/>
    </source>
</evidence>
<dbReference type="AlphaFoldDB" id="A0A090ZLE3"/>
<sequence length="76" mass="7529">MPAIVGNVKIINISSGGVVQFGDTLVISPQTATKTFAGSGSFNTGDFPVTNSGLSTTLTIDPAVVDSSVTKGGTLA</sequence>
<dbReference type="STRING" id="44252.DJ90_6415"/>
<evidence type="ECO:0000313" key="1">
    <source>
        <dbReference type="EMBL" id="KFN11447.1"/>
    </source>
</evidence>
<accession>A0A090ZLE3</accession>
<dbReference type="PATRIC" id="fig|44252.3.peg.627"/>